<organism evidence="6 7">
    <name type="scientific">Cystobacter ferrugineus</name>
    <dbReference type="NCBI Taxonomy" id="83449"/>
    <lineage>
        <taxon>Bacteria</taxon>
        <taxon>Pseudomonadati</taxon>
        <taxon>Myxococcota</taxon>
        <taxon>Myxococcia</taxon>
        <taxon>Myxococcales</taxon>
        <taxon>Cystobacterineae</taxon>
        <taxon>Archangiaceae</taxon>
        <taxon>Cystobacter</taxon>
    </lineage>
</organism>
<dbReference type="AlphaFoldDB" id="A0A1L9B2A7"/>
<dbReference type="GO" id="GO:0046872">
    <property type="term" value="F:metal ion binding"/>
    <property type="evidence" value="ECO:0007669"/>
    <property type="project" value="UniProtKB-KW"/>
</dbReference>
<comment type="similarity">
    <text evidence="1">Belongs to the metallo-beta-lactamase superfamily.</text>
</comment>
<evidence type="ECO:0000256" key="1">
    <source>
        <dbReference type="ARBA" id="ARBA00007749"/>
    </source>
</evidence>
<name>A0A1L9B2A7_9BACT</name>
<evidence type="ECO:0000256" key="4">
    <source>
        <dbReference type="ARBA" id="ARBA00022833"/>
    </source>
</evidence>
<evidence type="ECO:0000256" key="3">
    <source>
        <dbReference type="ARBA" id="ARBA00022801"/>
    </source>
</evidence>
<accession>A0A1L9B2A7</accession>
<reference evidence="6 7" key="2">
    <citation type="submission" date="2016-12" db="EMBL/GenBank/DDBJ databases">
        <title>Draft Genome Sequence of Cystobacter ferrugineus Strain Cbfe23.</title>
        <authorList>
            <person name="Akbar S."/>
            <person name="Dowd S.E."/>
            <person name="Stevens D.C."/>
        </authorList>
    </citation>
    <scope>NUCLEOTIDE SEQUENCE [LARGE SCALE GENOMIC DNA]</scope>
    <source>
        <strain evidence="6 7">Cbfe23</strain>
    </source>
</reference>
<evidence type="ECO:0000313" key="6">
    <source>
        <dbReference type="EMBL" id="OJH36401.1"/>
    </source>
</evidence>
<dbReference type="PANTHER" id="PTHR42978">
    <property type="entry name" value="QUORUM-QUENCHING LACTONASE YTNP-RELATED-RELATED"/>
    <property type="match status" value="1"/>
</dbReference>
<reference evidence="7" key="1">
    <citation type="submission" date="2016-11" db="EMBL/GenBank/DDBJ databases">
        <authorList>
            <person name="Shukria A."/>
            <person name="Stevens D.C."/>
        </authorList>
    </citation>
    <scope>NUCLEOTIDE SEQUENCE [LARGE SCALE GENOMIC DNA]</scope>
    <source>
        <strain evidence="7">Cbfe23</strain>
    </source>
</reference>
<sequence length="270" mass="30896">MRVHHLNGSTLCLVGRSLLLGDPHGHLVCHCLLIETSEGLVLVDTALGLDDIHAPSHQSVRRGMGPMRPTWEPEQTMARQVEKLGFRREDVRHIVLTHLDLDHAGGLPDFPKARVHVYATEHAAARDKRTFKERQRYQSVQWAHDPDWKLYETARGEPWFGFECVRQLEGLPPEILLVPLVGHTRGHCAVAVDTGARWLLHAGDAYFFHGEMEPTDRCPLGLRLMQSALHMNGRERLHNRERLRELVRTQSDRVRVFCAHDEKEWRALAG</sequence>
<evidence type="ECO:0000259" key="5">
    <source>
        <dbReference type="SMART" id="SM00849"/>
    </source>
</evidence>
<dbReference type="GO" id="GO:0016787">
    <property type="term" value="F:hydrolase activity"/>
    <property type="evidence" value="ECO:0007669"/>
    <property type="project" value="UniProtKB-KW"/>
</dbReference>
<dbReference type="SMART" id="SM00849">
    <property type="entry name" value="Lactamase_B"/>
    <property type="match status" value="1"/>
</dbReference>
<feature type="domain" description="Metallo-beta-lactamase" evidence="5">
    <location>
        <begin position="28"/>
        <end position="260"/>
    </location>
</feature>
<protein>
    <recommendedName>
        <fullName evidence="5">Metallo-beta-lactamase domain-containing protein</fullName>
    </recommendedName>
</protein>
<dbReference type="STRING" id="83449.BON30_32000"/>
<dbReference type="InterPro" id="IPR051013">
    <property type="entry name" value="MBL_superfamily_lactonases"/>
</dbReference>
<comment type="caution">
    <text evidence="6">The sequence shown here is derived from an EMBL/GenBank/DDBJ whole genome shotgun (WGS) entry which is preliminary data.</text>
</comment>
<dbReference type="InterPro" id="IPR001279">
    <property type="entry name" value="Metallo-B-lactamas"/>
</dbReference>
<dbReference type="SUPFAM" id="SSF56281">
    <property type="entry name" value="Metallo-hydrolase/oxidoreductase"/>
    <property type="match status" value="1"/>
</dbReference>
<dbReference type="EMBL" id="MPIN01000010">
    <property type="protein sequence ID" value="OJH36401.1"/>
    <property type="molecule type" value="Genomic_DNA"/>
</dbReference>
<evidence type="ECO:0000313" key="7">
    <source>
        <dbReference type="Proteomes" id="UP000182229"/>
    </source>
</evidence>
<evidence type="ECO:0000256" key="2">
    <source>
        <dbReference type="ARBA" id="ARBA00022723"/>
    </source>
</evidence>
<dbReference type="PANTHER" id="PTHR42978:SF3">
    <property type="entry name" value="BLR3078 PROTEIN"/>
    <property type="match status" value="1"/>
</dbReference>
<dbReference type="Gene3D" id="3.60.15.10">
    <property type="entry name" value="Ribonuclease Z/Hydroxyacylglutathione hydrolase-like"/>
    <property type="match status" value="1"/>
</dbReference>
<keyword evidence="7" id="KW-1185">Reference proteome</keyword>
<proteinExistence type="inferred from homology"/>
<dbReference type="InterPro" id="IPR036866">
    <property type="entry name" value="RibonucZ/Hydroxyglut_hydro"/>
</dbReference>
<keyword evidence="2" id="KW-0479">Metal-binding</keyword>
<dbReference type="Pfam" id="PF00753">
    <property type="entry name" value="Lactamase_B"/>
    <property type="match status" value="1"/>
</dbReference>
<keyword evidence="3" id="KW-0378">Hydrolase</keyword>
<dbReference type="Proteomes" id="UP000182229">
    <property type="component" value="Unassembled WGS sequence"/>
</dbReference>
<dbReference type="RefSeq" id="WP_071902286.1">
    <property type="nucleotide sequence ID" value="NZ_MPIN01000010.1"/>
</dbReference>
<dbReference type="CDD" id="cd07742">
    <property type="entry name" value="metallo-hydrolase-like_MBL-fold"/>
    <property type="match status" value="1"/>
</dbReference>
<gene>
    <name evidence="6" type="ORF">BON30_32000</name>
</gene>
<keyword evidence="4" id="KW-0862">Zinc</keyword>